<reference evidence="2 3" key="1">
    <citation type="submission" date="2019-07" db="EMBL/GenBank/DDBJ databases">
        <title>The Draft Genome Sequence of Rhizobium tropici SARCC-755 Associated with Superior Nodulation on Pigeonpea (Cajanus cajan (L.) Millsp.).</title>
        <authorList>
            <person name="Bopape F.L."/>
            <person name="Hassen A.I."/>
            <person name="Swanevelder Z.H."/>
            <person name="Gwata E.T."/>
        </authorList>
    </citation>
    <scope>NUCLEOTIDE SEQUENCE [LARGE SCALE GENOMIC DNA]</scope>
    <source>
        <strain evidence="2 3">SARCC-755</strain>
    </source>
</reference>
<feature type="region of interest" description="Disordered" evidence="1">
    <location>
        <begin position="1"/>
        <end position="24"/>
    </location>
</feature>
<dbReference type="AlphaFoldDB" id="A0A5B0VSU0"/>
<evidence type="ECO:0000256" key="1">
    <source>
        <dbReference type="SAM" id="MobiDB-lite"/>
    </source>
</evidence>
<dbReference type="OrthoDB" id="8481207at2"/>
<comment type="caution">
    <text evidence="2">The sequence shown here is derived from an EMBL/GenBank/DDBJ whole genome shotgun (WGS) entry which is preliminary data.</text>
</comment>
<dbReference type="Proteomes" id="UP000323608">
    <property type="component" value="Unassembled WGS sequence"/>
</dbReference>
<organism evidence="2 3">
    <name type="scientific">Rhizobium tropici</name>
    <dbReference type="NCBI Taxonomy" id="398"/>
    <lineage>
        <taxon>Bacteria</taxon>
        <taxon>Pseudomonadati</taxon>
        <taxon>Pseudomonadota</taxon>
        <taxon>Alphaproteobacteria</taxon>
        <taxon>Hyphomicrobiales</taxon>
        <taxon>Rhizobiaceae</taxon>
        <taxon>Rhizobium/Agrobacterium group</taxon>
        <taxon>Rhizobium</taxon>
    </lineage>
</organism>
<evidence type="ECO:0000313" key="3">
    <source>
        <dbReference type="Proteomes" id="UP000323608"/>
    </source>
</evidence>
<sequence>MATKFLTGGWEGDETDNQQKRDDRRKAFWEELGITPARDTAEIDIPVSQRMDLFQSLVQKTISGPEANPQMKAITLAAAQAIGGMTLGSLETSVPSMAFSWNELLPIEMKKFFQQWHVTAFEASKIDGA</sequence>
<dbReference type="RefSeq" id="WP_149637229.1">
    <property type="nucleotide sequence ID" value="NZ_VNIP01000012.1"/>
</dbReference>
<gene>
    <name evidence="2" type="ORF">FP026_24675</name>
</gene>
<accession>A0A5B0VSU0</accession>
<proteinExistence type="predicted"/>
<evidence type="ECO:0000313" key="2">
    <source>
        <dbReference type="EMBL" id="KAA1177378.1"/>
    </source>
</evidence>
<name>A0A5B0VSU0_RHITR</name>
<protein>
    <submittedName>
        <fullName evidence="2">Uncharacterized protein</fullName>
    </submittedName>
</protein>
<dbReference type="EMBL" id="VNIP01000012">
    <property type="protein sequence ID" value="KAA1177378.1"/>
    <property type="molecule type" value="Genomic_DNA"/>
</dbReference>